<keyword evidence="4 5" id="KW-0862">Zinc</keyword>
<dbReference type="Pfam" id="PF02574">
    <property type="entry name" value="S-methyl_trans"/>
    <property type="match status" value="1"/>
</dbReference>
<dbReference type="PROSITE" id="PS50970">
    <property type="entry name" value="HCY"/>
    <property type="match status" value="1"/>
</dbReference>
<feature type="domain" description="Hcy-binding" evidence="6">
    <location>
        <begin position="21"/>
        <end position="338"/>
    </location>
</feature>
<protein>
    <submittedName>
        <fullName evidence="7">Homocysteine S-methyltransferase</fullName>
    </submittedName>
</protein>
<proteinExistence type="predicted"/>
<keyword evidence="8" id="KW-1185">Reference proteome</keyword>
<keyword evidence="1 5" id="KW-0489">Methyltransferase</keyword>
<name>A0A6G1JVK7_9PLEO</name>
<sequence>MSTPDESTSGSGANTPPCTPLQLSELLSTGRPVILDGALATYLETLGADITSALWSASLLQTAPDLIYQTHLDYYQSGAAIAITSSYQASLPGLTTQLHLSPSAASDLIKSSVHLAQRARTAYLSTLHPSSPLFCIKKNTLLVAGSVGPYGAFLADGSEYRGDYGSSISREAMKDFHRGRIEALVDAGCDVLACETIPSLSETEALIELLATEFPTTEVYFSFTLRSADCISDGTSLEDVVRVLEGRDQVVALGVNCCSEELALGALQHLSRLTMKPLVVYPNSGEQWDAKSRTWKGEGNKGERLAEKAKYWWGAGARLIGGCCRTTPDDIRVIDVALRGESRRGKDGNIK</sequence>
<dbReference type="Proteomes" id="UP000799428">
    <property type="component" value="Unassembled WGS sequence"/>
</dbReference>
<dbReference type="GO" id="GO:0033528">
    <property type="term" value="P:S-methylmethionine cycle"/>
    <property type="evidence" value="ECO:0007669"/>
    <property type="project" value="TreeGrafter"/>
</dbReference>
<dbReference type="EMBL" id="MU005783">
    <property type="protein sequence ID" value="KAF2704251.1"/>
    <property type="molecule type" value="Genomic_DNA"/>
</dbReference>
<feature type="binding site" evidence="5">
    <location>
        <position position="324"/>
    </location>
    <ligand>
        <name>Zn(2+)</name>
        <dbReference type="ChEBI" id="CHEBI:29105"/>
    </ligand>
</feature>
<dbReference type="SUPFAM" id="SSF82282">
    <property type="entry name" value="Homocysteine S-methyltransferase"/>
    <property type="match status" value="1"/>
</dbReference>
<dbReference type="GO" id="GO:0046872">
    <property type="term" value="F:metal ion binding"/>
    <property type="evidence" value="ECO:0007669"/>
    <property type="project" value="UniProtKB-KW"/>
</dbReference>
<reference evidence="7" key="1">
    <citation type="journal article" date="2020" name="Stud. Mycol.">
        <title>101 Dothideomycetes genomes: a test case for predicting lifestyles and emergence of pathogens.</title>
        <authorList>
            <person name="Haridas S."/>
            <person name="Albert R."/>
            <person name="Binder M."/>
            <person name="Bloem J."/>
            <person name="Labutti K."/>
            <person name="Salamov A."/>
            <person name="Andreopoulos B."/>
            <person name="Baker S."/>
            <person name="Barry K."/>
            <person name="Bills G."/>
            <person name="Bluhm B."/>
            <person name="Cannon C."/>
            <person name="Castanera R."/>
            <person name="Culley D."/>
            <person name="Daum C."/>
            <person name="Ezra D."/>
            <person name="Gonzalez J."/>
            <person name="Henrissat B."/>
            <person name="Kuo A."/>
            <person name="Liang C."/>
            <person name="Lipzen A."/>
            <person name="Lutzoni F."/>
            <person name="Magnuson J."/>
            <person name="Mondo S."/>
            <person name="Nolan M."/>
            <person name="Ohm R."/>
            <person name="Pangilinan J."/>
            <person name="Park H.-J."/>
            <person name="Ramirez L."/>
            <person name="Alfaro M."/>
            <person name="Sun H."/>
            <person name="Tritt A."/>
            <person name="Yoshinaga Y."/>
            <person name="Zwiers L.-H."/>
            <person name="Turgeon B."/>
            <person name="Goodwin S."/>
            <person name="Spatafora J."/>
            <person name="Crous P."/>
            <person name="Grigoriev I."/>
        </authorList>
    </citation>
    <scope>NUCLEOTIDE SEQUENCE</scope>
    <source>
        <strain evidence="7">CBS 279.74</strain>
    </source>
</reference>
<accession>A0A6G1JVK7</accession>
<evidence type="ECO:0000313" key="7">
    <source>
        <dbReference type="EMBL" id="KAF2704251.1"/>
    </source>
</evidence>
<feature type="binding site" evidence="5">
    <location>
        <position position="257"/>
    </location>
    <ligand>
        <name>Zn(2+)</name>
        <dbReference type="ChEBI" id="CHEBI:29105"/>
    </ligand>
</feature>
<dbReference type="GO" id="GO:0008898">
    <property type="term" value="F:S-adenosylmethionine-homocysteine S-methyltransferase activity"/>
    <property type="evidence" value="ECO:0007669"/>
    <property type="project" value="TreeGrafter"/>
</dbReference>
<dbReference type="GO" id="GO:0032259">
    <property type="term" value="P:methylation"/>
    <property type="evidence" value="ECO:0007669"/>
    <property type="project" value="UniProtKB-KW"/>
</dbReference>
<dbReference type="InterPro" id="IPR003726">
    <property type="entry name" value="HCY_dom"/>
</dbReference>
<gene>
    <name evidence="7" type="ORF">K504DRAFT_390503</name>
</gene>
<evidence type="ECO:0000313" key="8">
    <source>
        <dbReference type="Proteomes" id="UP000799428"/>
    </source>
</evidence>
<dbReference type="InterPro" id="IPR036589">
    <property type="entry name" value="HCY_dom_sf"/>
</dbReference>
<dbReference type="PANTHER" id="PTHR46015:SF1">
    <property type="entry name" value="HOMOCYSTEINE S-METHYLTRANSFERASE-LIKE ISOFORM 1"/>
    <property type="match status" value="1"/>
</dbReference>
<dbReference type="OrthoDB" id="261426at2759"/>
<dbReference type="InterPro" id="IPR051486">
    <property type="entry name" value="Hcy_S-methyltransferase"/>
</dbReference>
<dbReference type="PANTHER" id="PTHR46015">
    <property type="entry name" value="ZGC:172121"/>
    <property type="match status" value="1"/>
</dbReference>
<evidence type="ECO:0000259" key="6">
    <source>
        <dbReference type="PROSITE" id="PS50970"/>
    </source>
</evidence>
<keyword evidence="2 5" id="KW-0808">Transferase</keyword>
<dbReference type="AlphaFoldDB" id="A0A6G1JVK7"/>
<organism evidence="7 8">
    <name type="scientific">Pleomassaria siparia CBS 279.74</name>
    <dbReference type="NCBI Taxonomy" id="1314801"/>
    <lineage>
        <taxon>Eukaryota</taxon>
        <taxon>Fungi</taxon>
        <taxon>Dikarya</taxon>
        <taxon>Ascomycota</taxon>
        <taxon>Pezizomycotina</taxon>
        <taxon>Dothideomycetes</taxon>
        <taxon>Pleosporomycetidae</taxon>
        <taxon>Pleosporales</taxon>
        <taxon>Pleomassariaceae</taxon>
        <taxon>Pleomassaria</taxon>
    </lineage>
</organism>
<feature type="binding site" evidence="5">
    <location>
        <position position="323"/>
    </location>
    <ligand>
        <name>Zn(2+)</name>
        <dbReference type="ChEBI" id="CHEBI:29105"/>
    </ligand>
</feature>
<dbReference type="FunFam" id="3.20.20.330:FF:000002">
    <property type="entry name" value="Homocysteine S-methyltransferase"/>
    <property type="match status" value="1"/>
</dbReference>
<keyword evidence="3 5" id="KW-0479">Metal-binding</keyword>
<evidence type="ECO:0000256" key="3">
    <source>
        <dbReference type="ARBA" id="ARBA00022723"/>
    </source>
</evidence>
<evidence type="ECO:0000256" key="4">
    <source>
        <dbReference type="ARBA" id="ARBA00022833"/>
    </source>
</evidence>
<evidence type="ECO:0000256" key="1">
    <source>
        <dbReference type="ARBA" id="ARBA00022603"/>
    </source>
</evidence>
<evidence type="ECO:0000256" key="2">
    <source>
        <dbReference type="ARBA" id="ARBA00022679"/>
    </source>
</evidence>
<dbReference type="GO" id="GO:0009086">
    <property type="term" value="P:methionine biosynthetic process"/>
    <property type="evidence" value="ECO:0007669"/>
    <property type="project" value="TreeGrafter"/>
</dbReference>
<comment type="cofactor">
    <cofactor evidence="5">
        <name>Zn(2+)</name>
        <dbReference type="ChEBI" id="CHEBI:29105"/>
    </cofactor>
</comment>
<dbReference type="Gene3D" id="3.20.20.330">
    <property type="entry name" value="Homocysteine-binding-like domain"/>
    <property type="match status" value="1"/>
</dbReference>
<dbReference type="NCBIfam" id="NF007020">
    <property type="entry name" value="PRK09485.1"/>
    <property type="match status" value="1"/>
</dbReference>
<evidence type="ECO:0000256" key="5">
    <source>
        <dbReference type="PROSITE-ProRule" id="PRU00333"/>
    </source>
</evidence>